<dbReference type="CDD" id="cd01189">
    <property type="entry name" value="INT_ICEBs1_C_like"/>
    <property type="match status" value="1"/>
</dbReference>
<feature type="domain" description="Tyr recombinase" evidence="5">
    <location>
        <begin position="168"/>
        <end position="364"/>
    </location>
</feature>
<evidence type="ECO:0000256" key="3">
    <source>
        <dbReference type="ARBA" id="ARBA00023125"/>
    </source>
</evidence>
<evidence type="ECO:0000313" key="6">
    <source>
        <dbReference type="EMBL" id="QNM12445.1"/>
    </source>
</evidence>
<dbReference type="Proteomes" id="UP000515856">
    <property type="component" value="Chromosome"/>
</dbReference>
<keyword evidence="3" id="KW-0238">DNA-binding</keyword>
<dbReference type="InterPro" id="IPR028259">
    <property type="entry name" value="AP2-like_int_N"/>
</dbReference>
<organism evidence="6 7">
    <name type="scientific">[Eubacterium] hominis</name>
    <dbReference type="NCBI Taxonomy" id="2764325"/>
    <lineage>
        <taxon>Bacteria</taxon>
        <taxon>Bacillati</taxon>
        <taxon>Bacillota</taxon>
        <taxon>Erysipelotrichia</taxon>
        <taxon>Erysipelotrichales</taxon>
        <taxon>Erysipelotrichaceae</taxon>
        <taxon>Amedibacillus</taxon>
    </lineage>
</organism>
<evidence type="ECO:0000256" key="1">
    <source>
        <dbReference type="ARBA" id="ARBA00008857"/>
    </source>
</evidence>
<reference evidence="6 7" key="1">
    <citation type="submission" date="2020-08" db="EMBL/GenBank/DDBJ databases">
        <authorList>
            <person name="Liu C."/>
            <person name="Sun Q."/>
        </authorList>
    </citation>
    <scope>NUCLEOTIDE SEQUENCE [LARGE SCALE GENOMIC DNA]</scope>
    <source>
        <strain evidence="6 7">NSJ-61</strain>
    </source>
</reference>
<sequence>MSQHKDKVTGKWYYTGKYRDMLGKRHDYKKRGFATKKEAKDAEITFLQKLKGGYGRIKFEDLTELYNQEIAKQKKGATVKSYKSMQKNYLLPYFTGMYIDKITPLDISKWSEHCAHLTKANGEPKCSPDYIKNQYLLLYGMFSFAIDHKLVTENPCKSTTWYQDPNALPNDPPSKDNYWEIEMFYDFMETISDPFWNDLYEIIEGFGLRVGELCSLQFSKIFFNTKQIKIDCTYSNSTGKIGPPKSPNSYRTIEGTEYHMGILKRRYEAAQKIDGFNEDYFVFGDLTHLRPDVIRAQLEADILAAGDEFKRITPHGLRHTHASHLLSNPLIPEQLIAERLGHTIEVLRRTYSHIYEKHRKSMVLYLEERPQRVRKSKKEIVLSSECRPMLN</sequence>
<keyword evidence="7" id="KW-1185">Reference proteome</keyword>
<evidence type="ECO:0000256" key="4">
    <source>
        <dbReference type="ARBA" id="ARBA00023172"/>
    </source>
</evidence>
<dbReference type="PANTHER" id="PTHR30349:SF64">
    <property type="entry name" value="PROPHAGE INTEGRASE INTD-RELATED"/>
    <property type="match status" value="1"/>
</dbReference>
<dbReference type="Pfam" id="PF14657">
    <property type="entry name" value="Arm-DNA-bind_4"/>
    <property type="match status" value="1"/>
</dbReference>
<dbReference type="AlphaFoldDB" id="A0A7G9GNR3"/>
<keyword evidence="4" id="KW-0233">DNA recombination</keyword>
<dbReference type="Pfam" id="PF00589">
    <property type="entry name" value="Phage_integrase"/>
    <property type="match status" value="1"/>
</dbReference>
<dbReference type="GO" id="GO:0003677">
    <property type="term" value="F:DNA binding"/>
    <property type="evidence" value="ECO:0007669"/>
    <property type="project" value="UniProtKB-KW"/>
</dbReference>
<dbReference type="Gene3D" id="1.10.150.130">
    <property type="match status" value="1"/>
</dbReference>
<dbReference type="InterPro" id="IPR002104">
    <property type="entry name" value="Integrase_catalytic"/>
</dbReference>
<comment type="similarity">
    <text evidence="1">Belongs to the 'phage' integrase family.</text>
</comment>
<name>A0A7G9GNR3_9FIRM</name>
<dbReference type="PROSITE" id="PS51898">
    <property type="entry name" value="TYR_RECOMBINASE"/>
    <property type="match status" value="1"/>
</dbReference>
<dbReference type="InterPro" id="IPR010998">
    <property type="entry name" value="Integrase_recombinase_N"/>
</dbReference>
<accession>A0A7G9GNR3</accession>
<protein>
    <submittedName>
        <fullName evidence="6">Site-specific integrase</fullName>
    </submittedName>
</protein>
<dbReference type="SUPFAM" id="SSF56349">
    <property type="entry name" value="DNA breaking-rejoining enzymes"/>
    <property type="match status" value="1"/>
</dbReference>
<keyword evidence="2" id="KW-0229">DNA integration</keyword>
<dbReference type="InterPro" id="IPR004107">
    <property type="entry name" value="Integrase_SAM-like_N"/>
</dbReference>
<dbReference type="GO" id="GO:0006310">
    <property type="term" value="P:DNA recombination"/>
    <property type="evidence" value="ECO:0007669"/>
    <property type="project" value="UniProtKB-KW"/>
</dbReference>
<dbReference type="EMBL" id="CP060636">
    <property type="protein sequence ID" value="QNM12445.1"/>
    <property type="molecule type" value="Genomic_DNA"/>
</dbReference>
<evidence type="ECO:0000256" key="2">
    <source>
        <dbReference type="ARBA" id="ARBA00022908"/>
    </source>
</evidence>
<evidence type="ECO:0000313" key="7">
    <source>
        <dbReference type="Proteomes" id="UP000515856"/>
    </source>
</evidence>
<evidence type="ECO:0000259" key="5">
    <source>
        <dbReference type="PROSITE" id="PS51898"/>
    </source>
</evidence>
<dbReference type="GO" id="GO:0015074">
    <property type="term" value="P:DNA integration"/>
    <property type="evidence" value="ECO:0007669"/>
    <property type="project" value="UniProtKB-KW"/>
</dbReference>
<dbReference type="RefSeq" id="WP_118667160.1">
    <property type="nucleotide sequence ID" value="NZ_CP060636.1"/>
</dbReference>
<dbReference type="Pfam" id="PF14659">
    <property type="entry name" value="Phage_int_SAM_3"/>
    <property type="match status" value="1"/>
</dbReference>
<gene>
    <name evidence="6" type="ORF">H9Q80_00365</name>
</gene>
<dbReference type="InterPro" id="IPR050090">
    <property type="entry name" value="Tyrosine_recombinase_XerCD"/>
</dbReference>
<dbReference type="InterPro" id="IPR013762">
    <property type="entry name" value="Integrase-like_cat_sf"/>
</dbReference>
<dbReference type="KEGG" id="ehn:H9Q80_00365"/>
<proteinExistence type="inferred from homology"/>
<dbReference type="Gene3D" id="1.10.443.10">
    <property type="entry name" value="Intergrase catalytic core"/>
    <property type="match status" value="1"/>
</dbReference>
<dbReference type="InterPro" id="IPR011010">
    <property type="entry name" value="DNA_brk_join_enz"/>
</dbReference>
<dbReference type="PANTHER" id="PTHR30349">
    <property type="entry name" value="PHAGE INTEGRASE-RELATED"/>
    <property type="match status" value="1"/>
</dbReference>